<proteinExistence type="predicted"/>
<organism evidence="1 2">
    <name type="scientific">Zophobas morio</name>
    <dbReference type="NCBI Taxonomy" id="2755281"/>
    <lineage>
        <taxon>Eukaryota</taxon>
        <taxon>Metazoa</taxon>
        <taxon>Ecdysozoa</taxon>
        <taxon>Arthropoda</taxon>
        <taxon>Hexapoda</taxon>
        <taxon>Insecta</taxon>
        <taxon>Pterygota</taxon>
        <taxon>Neoptera</taxon>
        <taxon>Endopterygota</taxon>
        <taxon>Coleoptera</taxon>
        <taxon>Polyphaga</taxon>
        <taxon>Cucujiformia</taxon>
        <taxon>Tenebrionidae</taxon>
        <taxon>Zophobas</taxon>
    </lineage>
</organism>
<dbReference type="EMBL" id="JALNTZ010000003">
    <property type="protein sequence ID" value="KAJ3659168.1"/>
    <property type="molecule type" value="Genomic_DNA"/>
</dbReference>
<name>A0AA38MKD6_9CUCU</name>
<comment type="caution">
    <text evidence="1">The sequence shown here is derived from an EMBL/GenBank/DDBJ whole genome shotgun (WGS) entry which is preliminary data.</text>
</comment>
<accession>A0AA38MKD6</accession>
<sequence>MGTEEDDQCCLEICGSRLLSPCLLLHPKLSEEETVAEVFSRRYAIHVLWGKLPGTLLASPAFLCQQVAKTVYGDERHIVQSCLVESYIWSILKIRKKNCPL</sequence>
<evidence type="ECO:0000313" key="2">
    <source>
        <dbReference type="Proteomes" id="UP001168821"/>
    </source>
</evidence>
<dbReference type="Proteomes" id="UP001168821">
    <property type="component" value="Unassembled WGS sequence"/>
</dbReference>
<gene>
    <name evidence="1" type="ORF">Zmor_010872</name>
</gene>
<protein>
    <submittedName>
        <fullName evidence="1">Uncharacterized protein</fullName>
    </submittedName>
</protein>
<dbReference type="AlphaFoldDB" id="A0AA38MKD6"/>
<evidence type="ECO:0000313" key="1">
    <source>
        <dbReference type="EMBL" id="KAJ3659168.1"/>
    </source>
</evidence>
<keyword evidence="2" id="KW-1185">Reference proteome</keyword>
<reference evidence="1" key="1">
    <citation type="journal article" date="2023" name="G3 (Bethesda)">
        <title>Whole genome assemblies of Zophobas morio and Tenebrio molitor.</title>
        <authorList>
            <person name="Kaur S."/>
            <person name="Stinson S.A."/>
            <person name="diCenzo G.C."/>
        </authorList>
    </citation>
    <scope>NUCLEOTIDE SEQUENCE</scope>
    <source>
        <strain evidence="1">QUZm001</strain>
    </source>
</reference>